<dbReference type="EMBL" id="JBHLUX010000017">
    <property type="protein sequence ID" value="MFC0470208.1"/>
    <property type="molecule type" value="Genomic_DNA"/>
</dbReference>
<dbReference type="InterPro" id="IPR016162">
    <property type="entry name" value="Ald_DH_N"/>
</dbReference>
<dbReference type="InterPro" id="IPR015590">
    <property type="entry name" value="Aldehyde_DH_dom"/>
</dbReference>
<dbReference type="PANTHER" id="PTHR42991:SF1">
    <property type="entry name" value="ALDEHYDE DEHYDROGENASE"/>
    <property type="match status" value="1"/>
</dbReference>
<dbReference type="PANTHER" id="PTHR42991">
    <property type="entry name" value="ALDEHYDE DEHYDROGENASE"/>
    <property type="match status" value="1"/>
</dbReference>
<dbReference type="CDD" id="cd07149">
    <property type="entry name" value="ALDH_y4uC"/>
    <property type="match status" value="1"/>
</dbReference>
<evidence type="ECO:0000259" key="3">
    <source>
        <dbReference type="Pfam" id="PF00171"/>
    </source>
</evidence>
<evidence type="ECO:0000313" key="4">
    <source>
        <dbReference type="EMBL" id="MFC0470208.1"/>
    </source>
</evidence>
<feature type="domain" description="Aldehyde dehydrogenase" evidence="3">
    <location>
        <begin position="16"/>
        <end position="473"/>
    </location>
</feature>
<dbReference type="SUPFAM" id="SSF53720">
    <property type="entry name" value="ALDH-like"/>
    <property type="match status" value="1"/>
</dbReference>
<evidence type="ECO:0000256" key="1">
    <source>
        <dbReference type="ARBA" id="ARBA00009986"/>
    </source>
</evidence>
<dbReference type="Pfam" id="PF00171">
    <property type="entry name" value="Aldedh"/>
    <property type="match status" value="1"/>
</dbReference>
<organism evidence="4 5">
    <name type="scientific">Halalkalibacter kiskunsagensis</name>
    <dbReference type="NCBI Taxonomy" id="1548599"/>
    <lineage>
        <taxon>Bacteria</taxon>
        <taxon>Bacillati</taxon>
        <taxon>Bacillota</taxon>
        <taxon>Bacilli</taxon>
        <taxon>Bacillales</taxon>
        <taxon>Bacillaceae</taxon>
        <taxon>Halalkalibacter</taxon>
    </lineage>
</organism>
<protein>
    <submittedName>
        <fullName evidence="4">Aldehyde dehydrogenase family protein</fullName>
    </submittedName>
</protein>
<evidence type="ECO:0000313" key="5">
    <source>
        <dbReference type="Proteomes" id="UP001589838"/>
    </source>
</evidence>
<sequence length="481" mass="52151">MAKQIVQERMLIGGQWIDRKESIDVYDPGTGELIATVPAASASDVDLAISQARVGARQNASLSVHERMRILHDAASYIDTNAGVFAKTIVLESSKTIREARKEVKRCIETLRLSAEEARRIEGETIPFSQMPGHENRVGYVYRFPVGIVAAITPFNDPLNLVAHKVGPAIASGNAVIVKPASMTPLSALRLAEAFLHAGLPAGVLSVVTGHGSIICDPLIQHNDVRFVSFTGGYETGKEITQKVGVKKTAMELGSNSPTIVLNDANITEAVSATVSGAFGVAGQNCIGVQRIYVEQSVYEKFLNEFILKTKKLKMGAKNDESTDVGPMISEKEAQRVEQWIHEAKNLGATVCCGSKRRKAFLEPTVLTDVPRASEIANQEVFGPVVIIEAVTTLEEAIERSNYTNYGLQAGIFTENIEHAFKAIHELQFGGVMINDSSDVRIDAMPFGGIKGSGIGREGVRYAIEAMTEQKVVAFKLQKRL</sequence>
<keyword evidence="2" id="KW-0560">Oxidoreductase</keyword>
<dbReference type="RefSeq" id="WP_335958916.1">
    <property type="nucleotide sequence ID" value="NZ_JAXBLX010000003.1"/>
</dbReference>
<gene>
    <name evidence="4" type="ORF">ACFFHM_06630</name>
</gene>
<dbReference type="InterPro" id="IPR051020">
    <property type="entry name" value="ALDH-related_metabolic_enz"/>
</dbReference>
<dbReference type="InterPro" id="IPR016163">
    <property type="entry name" value="Ald_DH_C"/>
</dbReference>
<dbReference type="InterPro" id="IPR016161">
    <property type="entry name" value="Ald_DH/histidinol_DH"/>
</dbReference>
<proteinExistence type="inferred from homology"/>
<evidence type="ECO:0000256" key="2">
    <source>
        <dbReference type="ARBA" id="ARBA00023002"/>
    </source>
</evidence>
<reference evidence="4 5" key="1">
    <citation type="submission" date="2024-09" db="EMBL/GenBank/DDBJ databases">
        <authorList>
            <person name="Sun Q."/>
            <person name="Mori K."/>
        </authorList>
    </citation>
    <scope>NUCLEOTIDE SEQUENCE [LARGE SCALE GENOMIC DNA]</scope>
    <source>
        <strain evidence="4 5">NCAIM B.02610</strain>
    </source>
</reference>
<name>A0ABV6KA64_9BACI</name>
<dbReference type="Gene3D" id="3.40.605.10">
    <property type="entry name" value="Aldehyde Dehydrogenase, Chain A, domain 1"/>
    <property type="match status" value="1"/>
</dbReference>
<comment type="caution">
    <text evidence="4">The sequence shown here is derived from an EMBL/GenBank/DDBJ whole genome shotgun (WGS) entry which is preliminary data.</text>
</comment>
<dbReference type="Proteomes" id="UP001589838">
    <property type="component" value="Unassembled WGS sequence"/>
</dbReference>
<accession>A0ABV6KA64</accession>
<dbReference type="Gene3D" id="3.40.309.10">
    <property type="entry name" value="Aldehyde Dehydrogenase, Chain A, domain 2"/>
    <property type="match status" value="1"/>
</dbReference>
<comment type="similarity">
    <text evidence="1">Belongs to the aldehyde dehydrogenase family.</text>
</comment>
<keyword evidence="5" id="KW-1185">Reference proteome</keyword>